<evidence type="ECO:0000313" key="3">
    <source>
        <dbReference type="Proteomes" id="UP000299102"/>
    </source>
</evidence>
<dbReference type="AlphaFoldDB" id="A0A4C1UAK5"/>
<accession>A0A4C1UAK5</accession>
<reference evidence="2 3" key="1">
    <citation type="journal article" date="2019" name="Commun. Biol.">
        <title>The bagworm genome reveals a unique fibroin gene that provides high tensile strength.</title>
        <authorList>
            <person name="Kono N."/>
            <person name="Nakamura H."/>
            <person name="Ohtoshi R."/>
            <person name="Tomita M."/>
            <person name="Numata K."/>
            <person name="Arakawa K."/>
        </authorList>
    </citation>
    <scope>NUCLEOTIDE SEQUENCE [LARGE SCALE GENOMIC DNA]</scope>
</reference>
<dbReference type="PROSITE" id="PS51257">
    <property type="entry name" value="PROKAR_LIPOPROTEIN"/>
    <property type="match status" value="1"/>
</dbReference>
<dbReference type="Proteomes" id="UP000299102">
    <property type="component" value="Unassembled WGS sequence"/>
</dbReference>
<protein>
    <submittedName>
        <fullName evidence="2">Uncharacterized protein</fullName>
    </submittedName>
</protein>
<name>A0A4C1UAK5_EUMVA</name>
<comment type="caution">
    <text evidence="2">The sequence shown here is derived from an EMBL/GenBank/DDBJ whole genome shotgun (WGS) entry which is preliminary data.</text>
</comment>
<dbReference type="EMBL" id="BGZK01000150">
    <property type="protein sequence ID" value="GBP23445.1"/>
    <property type="molecule type" value="Genomic_DNA"/>
</dbReference>
<gene>
    <name evidence="2" type="ORF">EVAR_22305_1</name>
</gene>
<evidence type="ECO:0000313" key="2">
    <source>
        <dbReference type="EMBL" id="GBP23445.1"/>
    </source>
</evidence>
<organism evidence="2 3">
    <name type="scientific">Eumeta variegata</name>
    <name type="common">Bagworm moth</name>
    <name type="synonym">Eumeta japonica</name>
    <dbReference type="NCBI Taxonomy" id="151549"/>
    <lineage>
        <taxon>Eukaryota</taxon>
        <taxon>Metazoa</taxon>
        <taxon>Ecdysozoa</taxon>
        <taxon>Arthropoda</taxon>
        <taxon>Hexapoda</taxon>
        <taxon>Insecta</taxon>
        <taxon>Pterygota</taxon>
        <taxon>Neoptera</taxon>
        <taxon>Endopterygota</taxon>
        <taxon>Lepidoptera</taxon>
        <taxon>Glossata</taxon>
        <taxon>Ditrysia</taxon>
        <taxon>Tineoidea</taxon>
        <taxon>Psychidae</taxon>
        <taxon>Oiketicinae</taxon>
        <taxon>Eumeta</taxon>
    </lineage>
</organism>
<sequence>MILRGCAISQTHTTITGCSDGFEALHLQEGTSNSLEAFLPTFFIGRLSLRQNELGATSAAARPRLDNNTNLKLRLNSSQRHVTNIRQKHASNSYRSDRPRKSWTQIVVPEGKNIYSIKNKRYSLRLRILTEEQRGAMTRGKVVPPHTASGEKNYRRRRPASRPISAAMPAITRDVRRDRETYIRAVCKSQSVPPSDR</sequence>
<evidence type="ECO:0000256" key="1">
    <source>
        <dbReference type="SAM" id="MobiDB-lite"/>
    </source>
</evidence>
<feature type="region of interest" description="Disordered" evidence="1">
    <location>
        <begin position="137"/>
        <end position="164"/>
    </location>
</feature>
<keyword evidence="3" id="KW-1185">Reference proteome</keyword>
<proteinExistence type="predicted"/>